<evidence type="ECO:0000256" key="2">
    <source>
        <dbReference type="ARBA" id="ARBA00004975"/>
    </source>
</evidence>
<name>A0A840SNY2_9RHOB</name>
<feature type="binding site" evidence="7">
    <location>
        <begin position="229"/>
        <end position="230"/>
    </location>
    <ligand>
        <name>L-ornithine</name>
        <dbReference type="ChEBI" id="CHEBI:46911"/>
    </ligand>
</feature>
<dbReference type="Pfam" id="PF00185">
    <property type="entry name" value="OTCace"/>
    <property type="match status" value="1"/>
</dbReference>
<dbReference type="InterPro" id="IPR024904">
    <property type="entry name" value="OTCase_ArgI"/>
</dbReference>
<dbReference type="Gene3D" id="3.40.50.1370">
    <property type="entry name" value="Aspartate/ornithine carbamoyltransferase"/>
    <property type="match status" value="2"/>
</dbReference>
<comment type="function">
    <text evidence="1">Reversibly catalyzes the transfer of the carbamoyl group from carbamoyl phosphate (CP) to the N(epsilon) atom of ornithine (ORN) to produce L-citrulline.</text>
</comment>
<feature type="binding site" evidence="7">
    <location>
        <begin position="266"/>
        <end position="267"/>
    </location>
    <ligand>
        <name>carbamoyl phosphate</name>
        <dbReference type="ChEBI" id="CHEBI:58228"/>
    </ligand>
</feature>
<keyword evidence="7" id="KW-0963">Cytoplasm</keyword>
<dbReference type="Pfam" id="PF02729">
    <property type="entry name" value="OTCace_N"/>
    <property type="match status" value="1"/>
</dbReference>
<feature type="binding site" evidence="7">
    <location>
        <position position="83"/>
    </location>
    <ligand>
        <name>carbamoyl phosphate</name>
        <dbReference type="ChEBI" id="CHEBI:58228"/>
    </ligand>
</feature>
<dbReference type="PROSITE" id="PS00097">
    <property type="entry name" value="CARBAMOYLTRANSFERASE"/>
    <property type="match status" value="1"/>
</dbReference>
<evidence type="ECO:0000313" key="10">
    <source>
        <dbReference type="EMBL" id="MBB5221011.1"/>
    </source>
</evidence>
<dbReference type="AlphaFoldDB" id="A0A840SNY2"/>
<comment type="subcellular location">
    <subcellularLocation>
        <location evidence="7">Cytoplasm</location>
    </subcellularLocation>
</comment>
<keyword evidence="5 7" id="KW-0808">Transferase</keyword>
<dbReference type="NCBIfam" id="TIGR00658">
    <property type="entry name" value="orni_carb_tr"/>
    <property type="match status" value="1"/>
</dbReference>
<accession>A0A840SNY2</accession>
<dbReference type="FunFam" id="3.40.50.1370:FF:000008">
    <property type="entry name" value="Ornithine carbamoyltransferase"/>
    <property type="match status" value="1"/>
</dbReference>
<feature type="domain" description="Aspartate/ornithine carbamoyltransferase Asp/Orn-binding" evidence="8">
    <location>
        <begin position="154"/>
        <end position="304"/>
    </location>
</feature>
<dbReference type="InterPro" id="IPR036901">
    <property type="entry name" value="Asp/Orn_carbamoylTrfase_sf"/>
</dbReference>
<protein>
    <recommendedName>
        <fullName evidence="4 7">Ornithine carbamoyltransferase</fullName>
        <shortName evidence="7">OTCase</shortName>
        <ecNumber evidence="4 7">2.1.3.3</ecNumber>
    </recommendedName>
</protein>
<dbReference type="InterPro" id="IPR002292">
    <property type="entry name" value="Orn/put_carbamltrans"/>
</dbReference>
<evidence type="ECO:0000259" key="8">
    <source>
        <dbReference type="Pfam" id="PF00185"/>
    </source>
</evidence>
<dbReference type="InterPro" id="IPR006131">
    <property type="entry name" value="Asp_carbamoyltransf_Asp/Orn-bd"/>
</dbReference>
<organism evidence="10 11">
    <name type="scientific">Amaricoccus macauensis</name>
    <dbReference type="NCBI Taxonomy" id="57001"/>
    <lineage>
        <taxon>Bacteria</taxon>
        <taxon>Pseudomonadati</taxon>
        <taxon>Pseudomonadota</taxon>
        <taxon>Alphaproteobacteria</taxon>
        <taxon>Rhodobacterales</taxon>
        <taxon>Paracoccaceae</taxon>
        <taxon>Amaricoccus</taxon>
    </lineage>
</organism>
<feature type="binding site" evidence="7">
    <location>
        <position position="165"/>
    </location>
    <ligand>
        <name>L-ornithine</name>
        <dbReference type="ChEBI" id="CHEBI:46911"/>
    </ligand>
</feature>
<comment type="caution">
    <text evidence="10">The sequence shown here is derived from an EMBL/GenBank/DDBJ whole genome shotgun (WGS) entry which is preliminary data.</text>
</comment>
<dbReference type="InterPro" id="IPR006130">
    <property type="entry name" value="Asp/Orn_carbamoylTrfase"/>
</dbReference>
<comment type="pathway">
    <text evidence="2">Amino-acid biosynthesis; L-arginine biosynthesis; L-arginine from L-ornithine and carbamoyl phosphate: step 1/3.</text>
</comment>
<feature type="binding site" evidence="7">
    <location>
        <position position="225"/>
    </location>
    <ligand>
        <name>L-ornithine</name>
        <dbReference type="ChEBI" id="CHEBI:46911"/>
    </ligand>
</feature>
<comment type="similarity">
    <text evidence="3 7">Belongs to the aspartate/ornithine carbamoyltransferase superfamily. OTCase family.</text>
</comment>
<comment type="catalytic activity">
    <reaction evidence="6 7">
        <text>carbamoyl phosphate + L-ornithine = L-citrulline + phosphate + H(+)</text>
        <dbReference type="Rhea" id="RHEA:19513"/>
        <dbReference type="ChEBI" id="CHEBI:15378"/>
        <dbReference type="ChEBI" id="CHEBI:43474"/>
        <dbReference type="ChEBI" id="CHEBI:46911"/>
        <dbReference type="ChEBI" id="CHEBI:57743"/>
        <dbReference type="ChEBI" id="CHEBI:58228"/>
        <dbReference type="EC" id="2.1.3.3"/>
    </reaction>
</comment>
<evidence type="ECO:0000259" key="9">
    <source>
        <dbReference type="Pfam" id="PF02729"/>
    </source>
</evidence>
<feature type="binding site" evidence="7">
    <location>
        <begin position="134"/>
        <end position="137"/>
    </location>
    <ligand>
        <name>carbamoyl phosphate</name>
        <dbReference type="ChEBI" id="CHEBI:58228"/>
    </ligand>
</feature>
<evidence type="ECO:0000256" key="4">
    <source>
        <dbReference type="ARBA" id="ARBA00013007"/>
    </source>
</evidence>
<dbReference type="HAMAP" id="MF_01109">
    <property type="entry name" value="OTCase"/>
    <property type="match status" value="1"/>
</dbReference>
<dbReference type="PRINTS" id="PR00102">
    <property type="entry name" value="OTCASE"/>
</dbReference>
<sequence>MRHFLDLHTTDVAELRGILDQAVAMKTARAGWPKGRRDAELPLDGHVVALVFEKPSTRTRVSFDVGARQLGGSTLVLSGGEMQLGHGETIADTARVLSRFVDLIMIRTFEEATLTELAENASVPVINGLTDASHPCQIMADVMTFEEHRGPIRGAKVVWSGDGNNVCSSFLHAAGQFGFDFTFTGPASLDPAPGPVAFARSKGVKVEIERDPMKAVDGADLIVTDTWLSMHDPQSARERRHTLLRPYQVTAKLMGAAKPDVLFMHCLPAHRSEEVTSRVMDGPHSVIFDEAENRLHVQKAIMRWCLEV</sequence>
<evidence type="ECO:0000256" key="3">
    <source>
        <dbReference type="ARBA" id="ARBA00007805"/>
    </source>
</evidence>
<dbReference type="Proteomes" id="UP000549457">
    <property type="component" value="Unassembled WGS sequence"/>
</dbReference>
<proteinExistence type="inferred from homology"/>
<evidence type="ECO:0000256" key="5">
    <source>
        <dbReference type="ARBA" id="ARBA00022679"/>
    </source>
</evidence>
<gene>
    <name evidence="10" type="ORF">HNP73_000932</name>
</gene>
<dbReference type="GO" id="GO:0019240">
    <property type="term" value="P:citrulline biosynthetic process"/>
    <property type="evidence" value="ECO:0007669"/>
    <property type="project" value="TreeGrafter"/>
</dbReference>
<dbReference type="SUPFAM" id="SSF53671">
    <property type="entry name" value="Aspartate/ornithine carbamoyltransferase"/>
    <property type="match status" value="1"/>
</dbReference>
<dbReference type="PRINTS" id="PR00100">
    <property type="entry name" value="AOTCASE"/>
</dbReference>
<evidence type="ECO:0000256" key="6">
    <source>
        <dbReference type="ARBA" id="ARBA00048772"/>
    </source>
</evidence>
<dbReference type="GO" id="GO:0042450">
    <property type="term" value="P:L-arginine biosynthetic process via ornithine"/>
    <property type="evidence" value="ECO:0007669"/>
    <property type="project" value="UniProtKB-UniRule"/>
</dbReference>
<feature type="domain" description="Aspartate/ornithine carbamoyltransferase carbamoyl-P binding" evidence="9">
    <location>
        <begin position="2"/>
        <end position="147"/>
    </location>
</feature>
<dbReference type="NCBIfam" id="NF001986">
    <property type="entry name" value="PRK00779.1"/>
    <property type="match status" value="1"/>
</dbReference>
<feature type="binding site" evidence="7">
    <location>
        <position position="107"/>
    </location>
    <ligand>
        <name>carbamoyl phosphate</name>
        <dbReference type="ChEBI" id="CHEBI:58228"/>
    </ligand>
</feature>
<reference evidence="10 11" key="1">
    <citation type="submission" date="2020-08" db="EMBL/GenBank/DDBJ databases">
        <title>Genomic Encyclopedia of Type Strains, Phase IV (KMG-IV): sequencing the most valuable type-strain genomes for metagenomic binning, comparative biology and taxonomic classification.</title>
        <authorList>
            <person name="Goeker M."/>
        </authorList>
    </citation>
    <scope>NUCLEOTIDE SEQUENCE [LARGE SCALE GENOMIC DNA]</scope>
    <source>
        <strain evidence="10 11">DSM 101730</strain>
    </source>
</reference>
<dbReference type="EC" id="2.1.3.3" evidence="4 7"/>
<dbReference type="InterPro" id="IPR006132">
    <property type="entry name" value="Asp/Orn_carbamoyltranf_P-bd"/>
</dbReference>
<dbReference type="RefSeq" id="WP_184147424.1">
    <property type="nucleotide sequence ID" value="NZ_JACHFM010000001.1"/>
</dbReference>
<feature type="binding site" evidence="7">
    <location>
        <begin position="56"/>
        <end position="59"/>
    </location>
    <ligand>
        <name>carbamoyl phosphate</name>
        <dbReference type="ChEBI" id="CHEBI:58228"/>
    </ligand>
</feature>
<evidence type="ECO:0000313" key="11">
    <source>
        <dbReference type="Proteomes" id="UP000549457"/>
    </source>
</evidence>
<feature type="binding site" evidence="7">
    <location>
        <position position="294"/>
    </location>
    <ligand>
        <name>carbamoyl phosphate</name>
        <dbReference type="ChEBI" id="CHEBI:58228"/>
    </ligand>
</feature>
<keyword evidence="11" id="KW-1185">Reference proteome</keyword>
<dbReference type="GO" id="GO:0004585">
    <property type="term" value="F:ornithine carbamoyltransferase activity"/>
    <property type="evidence" value="ECO:0007669"/>
    <property type="project" value="UniProtKB-UniRule"/>
</dbReference>
<dbReference type="PANTHER" id="PTHR45753:SF3">
    <property type="entry name" value="ORNITHINE TRANSCARBAMYLASE, MITOCHONDRIAL"/>
    <property type="match status" value="1"/>
</dbReference>
<evidence type="ECO:0000256" key="1">
    <source>
        <dbReference type="ARBA" id="ARBA00003822"/>
    </source>
</evidence>
<evidence type="ECO:0000256" key="7">
    <source>
        <dbReference type="HAMAP-Rule" id="MF_01109"/>
    </source>
</evidence>
<dbReference type="EMBL" id="JACHFM010000001">
    <property type="protein sequence ID" value="MBB5221011.1"/>
    <property type="molecule type" value="Genomic_DNA"/>
</dbReference>
<dbReference type="GO" id="GO:0016597">
    <property type="term" value="F:amino acid binding"/>
    <property type="evidence" value="ECO:0007669"/>
    <property type="project" value="InterPro"/>
</dbReference>
<dbReference type="GO" id="GO:0005737">
    <property type="term" value="C:cytoplasm"/>
    <property type="evidence" value="ECO:0007669"/>
    <property type="project" value="UniProtKB-SubCell"/>
</dbReference>
<dbReference type="PANTHER" id="PTHR45753">
    <property type="entry name" value="ORNITHINE CARBAMOYLTRANSFERASE, MITOCHONDRIAL"/>
    <property type="match status" value="1"/>
</dbReference>